<dbReference type="PATRIC" id="fig|1121015.4.peg.8"/>
<evidence type="ECO:0000313" key="2">
    <source>
        <dbReference type="Proteomes" id="UP000029385"/>
    </source>
</evidence>
<protein>
    <submittedName>
        <fullName evidence="1">Uncharacterized protein</fullName>
    </submittedName>
</protein>
<gene>
    <name evidence="1" type="ORF">N789_00035</name>
</gene>
<proteinExistence type="predicted"/>
<evidence type="ECO:0000313" key="1">
    <source>
        <dbReference type="EMBL" id="KFN44428.1"/>
    </source>
</evidence>
<dbReference type="OrthoDB" id="142078at2"/>
<organism evidence="1 2">
    <name type="scientific">Arenimonas oryziterrae DSM 21050 = YC6267</name>
    <dbReference type="NCBI Taxonomy" id="1121015"/>
    <lineage>
        <taxon>Bacteria</taxon>
        <taxon>Pseudomonadati</taxon>
        <taxon>Pseudomonadota</taxon>
        <taxon>Gammaproteobacteria</taxon>
        <taxon>Lysobacterales</taxon>
        <taxon>Lysobacteraceae</taxon>
        <taxon>Arenimonas</taxon>
    </lineage>
</organism>
<keyword evidence="2" id="KW-1185">Reference proteome</keyword>
<reference evidence="1 2" key="1">
    <citation type="submission" date="2013-09" db="EMBL/GenBank/DDBJ databases">
        <title>Genome sequencing of Arenimonas oryziterrae.</title>
        <authorList>
            <person name="Chen F."/>
            <person name="Wang G."/>
        </authorList>
    </citation>
    <scope>NUCLEOTIDE SEQUENCE [LARGE SCALE GENOMIC DNA]</scope>
    <source>
        <strain evidence="1 2">YC6267</strain>
    </source>
</reference>
<dbReference type="AlphaFoldDB" id="A0A091AVY8"/>
<sequence length="75" mass="8356">MSLGTPQIHITVEYRGRRYEGFYTVKGTLLTVRTDYGFSSTQIGELSADLLARELMRNVLEAAEQRGEFGIPSAS</sequence>
<dbReference type="Proteomes" id="UP000029385">
    <property type="component" value="Unassembled WGS sequence"/>
</dbReference>
<dbReference type="EMBL" id="AVCI01000001">
    <property type="protein sequence ID" value="KFN44428.1"/>
    <property type="molecule type" value="Genomic_DNA"/>
</dbReference>
<dbReference type="RefSeq" id="WP_022968600.1">
    <property type="nucleotide sequence ID" value="NZ_ATVD01000002.1"/>
</dbReference>
<name>A0A091AVY8_9GAMM</name>
<comment type="caution">
    <text evidence="1">The sequence shown here is derived from an EMBL/GenBank/DDBJ whole genome shotgun (WGS) entry which is preliminary data.</text>
</comment>
<accession>A0A091AVY8</accession>